<evidence type="ECO:0000313" key="6">
    <source>
        <dbReference type="EMBL" id="AOT71569.1"/>
    </source>
</evidence>
<gene>
    <name evidence="6" type="ORF">Gferi_19740</name>
</gene>
<keyword evidence="3" id="KW-0238">DNA-binding</keyword>
<dbReference type="Pfam" id="PF04198">
    <property type="entry name" value="Sugar-bind"/>
    <property type="match status" value="1"/>
</dbReference>
<dbReference type="Gene3D" id="1.10.10.10">
    <property type="entry name" value="Winged helix-like DNA-binding domain superfamily/Winged helix DNA-binding domain"/>
    <property type="match status" value="1"/>
</dbReference>
<evidence type="ECO:0000256" key="4">
    <source>
        <dbReference type="ARBA" id="ARBA00023163"/>
    </source>
</evidence>
<dbReference type="Gene3D" id="3.40.50.1360">
    <property type="match status" value="1"/>
</dbReference>
<dbReference type="STRING" id="1424294.Gferi_19740"/>
<keyword evidence="4" id="KW-0804">Transcription</keyword>
<sequence>MILLDYEENLIFKVAWFYYMENMTQQQISEQLCLSRMKVIKYLEKARNLGIVQFKIKSDGEKRIHIERTLMKTFGLKDAYVIPTIDSNINESIAKAAAQYIEGHLIPNSYINVGYGDTVSRTINNLIFSLDIPVSLVTLSGGVSCYTSSIAGAGKSDPTRPTPQIYFVPSPLIVSSVEMAEAIWEEKSVKEIMNMAELAYMTVISIGAVDENATIFRDNKISHNELILLKMNGAVGDILSQFYDKDGNKIDFELHKRLVSTQLDTLKDMKNVIGVAGGPSKVHAILGALKGGYLDVLITDESTAESLVNLVNK</sequence>
<keyword evidence="2" id="KW-0805">Transcription regulation</keyword>
<evidence type="ECO:0000256" key="1">
    <source>
        <dbReference type="ARBA" id="ARBA00010466"/>
    </source>
</evidence>
<keyword evidence="7" id="KW-1185">Reference proteome</keyword>
<dbReference type="SUPFAM" id="SSF100950">
    <property type="entry name" value="NagB/RpiA/CoA transferase-like"/>
    <property type="match status" value="1"/>
</dbReference>
<accession>A0A1D8GKZ4</accession>
<dbReference type="AlphaFoldDB" id="A0A1D8GKZ4"/>
<dbReference type="InterPro" id="IPR007324">
    <property type="entry name" value="Sugar-bd_dom_put"/>
</dbReference>
<feature type="domain" description="Sugar-binding" evidence="5">
    <location>
        <begin position="62"/>
        <end position="309"/>
    </location>
</feature>
<dbReference type="PANTHER" id="PTHR34294">
    <property type="entry name" value="TRANSCRIPTIONAL REGULATOR-RELATED"/>
    <property type="match status" value="1"/>
</dbReference>
<dbReference type="InterPro" id="IPR036388">
    <property type="entry name" value="WH-like_DNA-bd_sf"/>
</dbReference>
<dbReference type="PANTHER" id="PTHR34294:SF1">
    <property type="entry name" value="TRANSCRIPTIONAL REGULATOR LSRR"/>
    <property type="match status" value="1"/>
</dbReference>
<protein>
    <recommendedName>
        <fullName evidence="5">Sugar-binding domain-containing protein</fullName>
    </recommendedName>
</protein>
<dbReference type="KEGG" id="gfe:Gferi_19740"/>
<evidence type="ECO:0000259" key="5">
    <source>
        <dbReference type="Pfam" id="PF04198"/>
    </source>
</evidence>
<comment type="similarity">
    <text evidence="1">Belongs to the SorC transcriptional regulatory family.</text>
</comment>
<evidence type="ECO:0000313" key="7">
    <source>
        <dbReference type="Proteomes" id="UP000095743"/>
    </source>
</evidence>
<dbReference type="GO" id="GO:0003677">
    <property type="term" value="F:DNA binding"/>
    <property type="evidence" value="ECO:0007669"/>
    <property type="project" value="UniProtKB-KW"/>
</dbReference>
<dbReference type="InterPro" id="IPR051054">
    <property type="entry name" value="SorC_transcr_regulators"/>
</dbReference>
<evidence type="ECO:0000256" key="3">
    <source>
        <dbReference type="ARBA" id="ARBA00023125"/>
    </source>
</evidence>
<reference evidence="6 7" key="1">
    <citation type="submission" date="2016-09" db="EMBL/GenBank/DDBJ databases">
        <title>Genomic analysis reveals versatility of anaerobic energy metabolism of Geosporobacter ferrireducens IRF9 of phylum Firmicutes.</title>
        <authorList>
            <person name="Kim S.-J."/>
        </authorList>
    </citation>
    <scope>NUCLEOTIDE SEQUENCE [LARGE SCALE GENOMIC DNA]</scope>
    <source>
        <strain evidence="6 7">IRF9</strain>
    </source>
</reference>
<dbReference type="EMBL" id="CP017269">
    <property type="protein sequence ID" value="AOT71569.1"/>
    <property type="molecule type" value="Genomic_DNA"/>
</dbReference>
<name>A0A1D8GKZ4_9FIRM</name>
<dbReference type="GO" id="GO:0030246">
    <property type="term" value="F:carbohydrate binding"/>
    <property type="evidence" value="ECO:0007669"/>
    <property type="project" value="InterPro"/>
</dbReference>
<proteinExistence type="inferred from homology"/>
<dbReference type="Proteomes" id="UP000095743">
    <property type="component" value="Chromosome"/>
</dbReference>
<dbReference type="InterPro" id="IPR037171">
    <property type="entry name" value="NagB/RpiA_transferase-like"/>
</dbReference>
<organism evidence="6 7">
    <name type="scientific">Geosporobacter ferrireducens</name>
    <dbReference type="NCBI Taxonomy" id="1424294"/>
    <lineage>
        <taxon>Bacteria</taxon>
        <taxon>Bacillati</taxon>
        <taxon>Bacillota</taxon>
        <taxon>Clostridia</taxon>
        <taxon>Peptostreptococcales</taxon>
        <taxon>Thermotaleaceae</taxon>
        <taxon>Geosporobacter</taxon>
    </lineage>
</organism>
<evidence type="ECO:0000256" key="2">
    <source>
        <dbReference type="ARBA" id="ARBA00023015"/>
    </source>
</evidence>